<keyword evidence="5 6" id="KW-0472">Membrane</keyword>
<dbReference type="RefSeq" id="WP_009453597.1">
    <property type="nucleotide sequence ID" value="NZ_JH660693.1"/>
</dbReference>
<gene>
    <name evidence="9" type="ORF">LepocDRAFT_00000450</name>
</gene>
<dbReference type="Pfam" id="PF13807">
    <property type="entry name" value="GNVR"/>
    <property type="match status" value="1"/>
</dbReference>
<dbReference type="GeneID" id="92352370"/>
<feature type="transmembrane region" description="Helical" evidence="6">
    <location>
        <begin position="71"/>
        <end position="94"/>
    </location>
</feature>
<dbReference type="InterPro" id="IPR003856">
    <property type="entry name" value="LPS_length_determ_N"/>
</dbReference>
<keyword evidence="3 6" id="KW-0812">Transmembrane</keyword>
<keyword evidence="4 6" id="KW-1133">Transmembrane helix</keyword>
<keyword evidence="10" id="KW-1185">Reference proteome</keyword>
<name>I4Z526_9BURK</name>
<dbReference type="InterPro" id="IPR032807">
    <property type="entry name" value="GNVR"/>
</dbReference>
<evidence type="ECO:0000313" key="10">
    <source>
        <dbReference type="Proteomes" id="UP000053899"/>
    </source>
</evidence>
<feature type="transmembrane region" description="Helical" evidence="6">
    <location>
        <begin position="30"/>
        <end position="50"/>
    </location>
</feature>
<feature type="transmembrane region" description="Helical" evidence="6">
    <location>
        <begin position="344"/>
        <end position="364"/>
    </location>
</feature>
<organism evidence="9 10">
    <name type="scientific">Leptothrix ochracea L12</name>
    <dbReference type="NCBI Taxonomy" id="735332"/>
    <lineage>
        <taxon>Bacteria</taxon>
        <taxon>Pseudomonadati</taxon>
        <taxon>Pseudomonadota</taxon>
        <taxon>Betaproteobacteria</taxon>
        <taxon>Burkholderiales</taxon>
        <taxon>Sphaerotilaceae</taxon>
        <taxon>Leptothrix</taxon>
    </lineage>
</organism>
<feature type="domain" description="Polysaccharide chain length determinant N-terminal" evidence="7">
    <location>
        <begin position="13"/>
        <end position="110"/>
    </location>
</feature>
<reference evidence="9 10" key="1">
    <citation type="submission" date="2012-04" db="EMBL/GenBank/DDBJ databases">
        <title>Improved High-Quality Draft sequence of Leptothrix ochracea L12.</title>
        <authorList>
            <consortium name="US DOE Joint Genome Institute"/>
            <person name="Lucas S."/>
            <person name="Han J."/>
            <person name="Lapidus A."/>
            <person name="Cheng J.-F."/>
            <person name="Goodwin L."/>
            <person name="Pitluck S."/>
            <person name="Peters L."/>
            <person name="Zeytun A."/>
            <person name="Detter J.C."/>
            <person name="Han C."/>
            <person name="Tapia R."/>
            <person name="Land M."/>
            <person name="Hauser L."/>
            <person name="Kyrpides N."/>
            <person name="Ivanova N."/>
            <person name="Pagani I."/>
            <person name="Stepanauskas R."/>
            <person name="Masland D."/>
            <person name="Poulton N."/>
            <person name="Emerson D."/>
            <person name="Fleming E."/>
            <person name="Woyke T."/>
        </authorList>
    </citation>
    <scope>NUCLEOTIDE SEQUENCE [LARGE SCALE GENOMIC DNA]</scope>
    <source>
        <strain evidence="9 10">L12</strain>
    </source>
</reference>
<dbReference type="GO" id="GO:0005886">
    <property type="term" value="C:plasma membrane"/>
    <property type="evidence" value="ECO:0007669"/>
    <property type="project" value="UniProtKB-SubCell"/>
</dbReference>
<evidence type="ECO:0000256" key="6">
    <source>
        <dbReference type="SAM" id="Phobius"/>
    </source>
</evidence>
<evidence type="ECO:0000256" key="5">
    <source>
        <dbReference type="ARBA" id="ARBA00023136"/>
    </source>
</evidence>
<evidence type="ECO:0000256" key="1">
    <source>
        <dbReference type="ARBA" id="ARBA00004651"/>
    </source>
</evidence>
<dbReference type="HOGENOM" id="CLU_051175_1_0_4"/>
<dbReference type="InterPro" id="IPR050445">
    <property type="entry name" value="Bact_polysacc_biosynth/exp"/>
</dbReference>
<evidence type="ECO:0000313" key="9">
    <source>
        <dbReference type="EMBL" id="EIM31318.1"/>
    </source>
</evidence>
<dbReference type="Pfam" id="PF02706">
    <property type="entry name" value="Wzz"/>
    <property type="match status" value="1"/>
</dbReference>
<evidence type="ECO:0000259" key="7">
    <source>
        <dbReference type="Pfam" id="PF02706"/>
    </source>
</evidence>
<sequence>MSDERIQDQETHEEVSLLDLALVLLEHRNIVLGMPLGVALLVLGLSFLIAPKFAATTQIMLPQQPQSGAAALLGSLGGLGGGGLGGAAGAIAGLKNPADQWIGLLKSRTVQDGMVARFHLRERYESKYQFQARQTLEGLTQIKSGKDGLISISVEDHDPATAMAMADAYIDELQKLSKTLAVTEAGQRRLFFEIQLKEAKEQLIKAEVALRQSGVSESVLKTSPDAAVAVLAQIKAQVAAAEVKVAVMRGQFTTDSPDLKQAQLELTSVRSQLAKAEQNDPKSAQGSGSQYVARFREFKYQETLFELLARQFEMAKADEAKDGAIIQVVDKATLPEWKSSPKRGMMTVLAGVLSLILGTAFVLIRQALRNARERDPVFAEKLKKLRWRRPS</sequence>
<evidence type="ECO:0000256" key="3">
    <source>
        <dbReference type="ARBA" id="ARBA00022692"/>
    </source>
</evidence>
<comment type="subcellular location">
    <subcellularLocation>
        <location evidence="1">Cell membrane</location>
        <topology evidence="1">Multi-pass membrane protein</topology>
    </subcellularLocation>
</comment>
<keyword evidence="2" id="KW-1003">Cell membrane</keyword>
<dbReference type="OrthoDB" id="8884120at2"/>
<proteinExistence type="predicted"/>
<feature type="domain" description="Tyrosine-protein kinase G-rich" evidence="8">
    <location>
        <begin position="296"/>
        <end position="367"/>
    </location>
</feature>
<accession>I4Z526</accession>
<evidence type="ECO:0000256" key="2">
    <source>
        <dbReference type="ARBA" id="ARBA00022475"/>
    </source>
</evidence>
<dbReference type="Proteomes" id="UP000053899">
    <property type="component" value="Unassembled WGS sequence"/>
</dbReference>
<dbReference type="PANTHER" id="PTHR32309">
    <property type="entry name" value="TYROSINE-PROTEIN KINASE"/>
    <property type="match status" value="1"/>
</dbReference>
<dbReference type="PANTHER" id="PTHR32309:SF13">
    <property type="entry name" value="FERRIC ENTEROBACTIN TRANSPORT PROTEIN FEPE"/>
    <property type="match status" value="1"/>
</dbReference>
<protein>
    <submittedName>
        <fullName evidence="9">Capsule polysaccharide export protein</fullName>
    </submittedName>
</protein>
<dbReference type="AlphaFoldDB" id="I4Z526"/>
<dbReference type="EMBL" id="JH660693">
    <property type="protein sequence ID" value="EIM31318.1"/>
    <property type="molecule type" value="Genomic_DNA"/>
</dbReference>
<evidence type="ECO:0000259" key="8">
    <source>
        <dbReference type="Pfam" id="PF13807"/>
    </source>
</evidence>
<dbReference type="GO" id="GO:0004713">
    <property type="term" value="F:protein tyrosine kinase activity"/>
    <property type="evidence" value="ECO:0007669"/>
    <property type="project" value="TreeGrafter"/>
</dbReference>
<evidence type="ECO:0000256" key="4">
    <source>
        <dbReference type="ARBA" id="ARBA00022989"/>
    </source>
</evidence>